<evidence type="ECO:0000313" key="9">
    <source>
        <dbReference type="EMBL" id="ACV29629.1"/>
    </source>
</evidence>
<dbReference type="Gene3D" id="3.20.20.80">
    <property type="entry name" value="Glycosidases"/>
    <property type="match status" value="1"/>
</dbReference>
<dbReference type="OrthoDB" id="9762066at2"/>
<comment type="similarity">
    <text evidence="1">Belongs to the glycosyl hydrolase 2 family.</text>
</comment>
<dbReference type="InterPro" id="IPR040605">
    <property type="entry name" value="Glyco_hydro2_dom5"/>
</dbReference>
<dbReference type="EMBL" id="CP001708">
    <property type="protein sequence ID" value="ACV29629.1"/>
    <property type="molecule type" value="Genomic_DNA"/>
</dbReference>
<evidence type="ECO:0000259" key="5">
    <source>
        <dbReference type="Pfam" id="PF02836"/>
    </source>
</evidence>
<proteinExistence type="inferred from homology"/>
<dbReference type="STRING" id="525919.Apre_1608"/>
<keyword evidence="3" id="KW-0326">Glycosidase</keyword>
<dbReference type="PRINTS" id="PR00132">
    <property type="entry name" value="GLHYDRLASE2"/>
</dbReference>
<dbReference type="Proteomes" id="UP000002294">
    <property type="component" value="Chromosome"/>
</dbReference>
<evidence type="ECO:0000259" key="7">
    <source>
        <dbReference type="Pfam" id="PF16355"/>
    </source>
</evidence>
<evidence type="ECO:0000256" key="3">
    <source>
        <dbReference type="ARBA" id="ARBA00023295"/>
    </source>
</evidence>
<dbReference type="Gene3D" id="2.60.120.260">
    <property type="entry name" value="Galactose-binding domain-like"/>
    <property type="match status" value="1"/>
</dbReference>
<dbReference type="eggNOG" id="COG3250">
    <property type="taxonomic scope" value="Bacteria"/>
</dbReference>
<evidence type="ECO:0000259" key="6">
    <source>
        <dbReference type="Pfam" id="PF02837"/>
    </source>
</evidence>
<dbReference type="Pfam" id="PF18565">
    <property type="entry name" value="Glyco_hydro2_C5"/>
    <property type="match status" value="1"/>
</dbReference>
<dbReference type="InterPro" id="IPR006103">
    <property type="entry name" value="Glyco_hydro_2_cat"/>
</dbReference>
<feature type="domain" description="Glycosyl hydrolases family 2 sugar binding" evidence="6">
    <location>
        <begin position="71"/>
        <end position="160"/>
    </location>
</feature>
<dbReference type="SUPFAM" id="SSF51445">
    <property type="entry name" value="(Trans)glycosidases"/>
    <property type="match status" value="1"/>
</dbReference>
<evidence type="ECO:0000259" key="4">
    <source>
        <dbReference type="Pfam" id="PF00703"/>
    </source>
</evidence>
<dbReference type="InterPro" id="IPR051913">
    <property type="entry name" value="GH2_Domain-Containing"/>
</dbReference>
<dbReference type="SUPFAM" id="SSF49785">
    <property type="entry name" value="Galactose-binding domain-like"/>
    <property type="match status" value="1"/>
</dbReference>
<dbReference type="SUPFAM" id="SSF49303">
    <property type="entry name" value="beta-Galactosidase/glucuronidase domain"/>
    <property type="match status" value="1"/>
</dbReference>
<dbReference type="InterPro" id="IPR006101">
    <property type="entry name" value="Glyco_hydro_2"/>
</dbReference>
<dbReference type="Pfam" id="PF02836">
    <property type="entry name" value="Glyco_hydro_2_C"/>
    <property type="match status" value="1"/>
</dbReference>
<evidence type="ECO:0000259" key="8">
    <source>
        <dbReference type="Pfam" id="PF18565"/>
    </source>
</evidence>
<dbReference type="InterPro" id="IPR008979">
    <property type="entry name" value="Galactose-bd-like_sf"/>
</dbReference>
<keyword evidence="10" id="KW-1185">Reference proteome</keyword>
<dbReference type="InterPro" id="IPR032311">
    <property type="entry name" value="DUF4982"/>
</dbReference>
<gene>
    <name evidence="9" type="ordered locus">Apre_1608</name>
</gene>
<dbReference type="PANTHER" id="PTHR42732">
    <property type="entry name" value="BETA-GALACTOSIDASE"/>
    <property type="match status" value="1"/>
</dbReference>
<dbReference type="InterPro" id="IPR006104">
    <property type="entry name" value="Glyco_hydro_2_N"/>
</dbReference>
<name>C7REL6_ANAPD</name>
<protein>
    <submittedName>
        <fullName evidence="9">Glycoside hydrolase family 2 sugar binding</fullName>
    </submittedName>
</protein>
<feature type="domain" description="Glycoside hydrolase family 2" evidence="8">
    <location>
        <begin position="737"/>
        <end position="837"/>
    </location>
</feature>
<reference evidence="9 10" key="1">
    <citation type="journal article" date="2009" name="Stand. Genomic Sci.">
        <title>Complete genome sequence of Anaerococcus prevotii type strain (PC1).</title>
        <authorList>
            <person name="Labutti K."/>
            <person name="Pukall R."/>
            <person name="Steenblock K."/>
            <person name="Glavina Del Rio T."/>
            <person name="Tice H."/>
            <person name="Copeland A."/>
            <person name="Cheng J.F."/>
            <person name="Lucas S."/>
            <person name="Chen F."/>
            <person name="Nolan M."/>
            <person name="Bruce D."/>
            <person name="Goodwin L."/>
            <person name="Pitluck S."/>
            <person name="Ivanova N."/>
            <person name="Mavromatis K."/>
            <person name="Ovchinnikova G."/>
            <person name="Pati A."/>
            <person name="Chen A."/>
            <person name="Palaniappan K."/>
            <person name="Land M."/>
            <person name="Hauser L."/>
            <person name="Chang Y.J."/>
            <person name="Jeffries C.D."/>
            <person name="Chain P."/>
            <person name="Saunders E."/>
            <person name="Brettin T."/>
            <person name="Detter J.C."/>
            <person name="Han C."/>
            <person name="Goker M."/>
            <person name="Bristow J."/>
            <person name="Eisen J.A."/>
            <person name="Markowitz V."/>
            <person name="Hugenholtz P."/>
            <person name="Kyrpides N.C."/>
            <person name="Klenk H.P."/>
            <person name="Lapidus A."/>
        </authorList>
    </citation>
    <scope>NUCLEOTIDE SEQUENCE [LARGE SCALE GENOMIC DNA]</scope>
    <source>
        <strain evidence="10">ATCC 9321 / DSM 20548 / JCM 6508 / NCTC 11806 / PC1</strain>
    </source>
</reference>
<feature type="domain" description="Glycoside hydrolase family 2 catalytic" evidence="5">
    <location>
        <begin position="285"/>
        <end position="473"/>
    </location>
</feature>
<dbReference type="HOGENOM" id="CLU_006501_0_1_9"/>
<dbReference type="Pfam" id="PF16355">
    <property type="entry name" value="DUF4982"/>
    <property type="match status" value="1"/>
</dbReference>
<dbReference type="GO" id="GO:0004553">
    <property type="term" value="F:hydrolase activity, hydrolyzing O-glycosyl compounds"/>
    <property type="evidence" value="ECO:0007669"/>
    <property type="project" value="InterPro"/>
</dbReference>
<evidence type="ECO:0000313" key="10">
    <source>
        <dbReference type="Proteomes" id="UP000002294"/>
    </source>
</evidence>
<dbReference type="RefSeq" id="WP_015778525.1">
    <property type="nucleotide sequence ID" value="NC_013171.1"/>
</dbReference>
<dbReference type="InterPro" id="IPR036156">
    <property type="entry name" value="Beta-gal/glucu_dom_sf"/>
</dbReference>
<dbReference type="InterPro" id="IPR013783">
    <property type="entry name" value="Ig-like_fold"/>
</dbReference>
<keyword evidence="2 9" id="KW-0378">Hydrolase</keyword>
<dbReference type="Pfam" id="PF00703">
    <property type="entry name" value="Glyco_hydro_2"/>
    <property type="match status" value="1"/>
</dbReference>
<evidence type="ECO:0000256" key="1">
    <source>
        <dbReference type="ARBA" id="ARBA00007401"/>
    </source>
</evidence>
<dbReference type="AlphaFoldDB" id="C7REL6"/>
<dbReference type="KEGG" id="apr:Apre_1608"/>
<dbReference type="InterPro" id="IPR017853">
    <property type="entry name" value="GH"/>
</dbReference>
<sequence>MKSKYYIEKIDTNQRRINLNKSWKFALGDIPGFYKNFFDDSSWDYIDLPHDYSIARPYSKAGEAQSAYKLGGVGLYRKSFIIEDKKRAKLSFDGIYCDVEVFLNGRKLACHHHGYSPFLIDITDFLYYDRENILAIKVDNPIPTSRWYSGSGIYRDVDLILTNDIAFDEVRIDDYGLEDKKGEIDLEIRSFISNKSNVDEEIILEHKLIYKNILVERYKSEVFYIKAMGEMEVKDRFPISYPRLWSVDNPELYKIESLIKYKGKIIDKITSNYGFRYFTATSSRGFSLNGKSIKLKAVCLHHDQGALGAADYYRAILRQVLLMKDMGANAIRITHNPGSKKLIDIANKEGILLIEEIFDGWILDKNNNYKDYSRYFAQKIGENKLINATCDMTWGEFDLKETLRRDYNAPSIIAYSLGNEILCGTNQTRSKEYPSLARDLISWARELDQKRFLTIGDNSLRDGYDKNLVEIEEELTRSKGLVGLNYCDGDKYDKIHKDHPNWILWQSESASSVNSRACYDRLGDDLREDMRLTSYDESKVAWGNLAAEAWFDVINRDFVMGEAVWTVFDYLGEPTPYNGIERGAPYGFPAPRSSFFGIVDTAGFPKDSYYLYRALWNEKDTTTHILPSWNAKELGDLAENVPIVVYTNAYAIELIFTDEDGNIKSLGKKYMEKVRTERGFSYKKVKGEDGPRSLYMTWHMPYEKGEISAISFDENGKIIRNTVGRSKVKTPTEDTFIKLEAFYPSMGEKREGINFITIDLVDEDGNIKSSALDEISVEVSENAELLALDSGLQADFELFATDKKRAYGGRLLAIVKAKGPGPLKLKASGQNLRQTELTIPVWGEFHKRNSLVYDKYLINSSPEDLNLEANKKITWKLIEKGKYHRSYVGDCESGPINTYVLDIKGEMKLVDYEMGIFEEELPIFPKSLPLVDEEGQIYYHGKEISYDDFDEEKFRREGFVRTRARLKLLGKNYKSSVSVRKLVERYRKDAYIEDFALEKRVSEDEIYFAYDTQQIFGEIEIYPQGFFSDFRFFIGESENEGSFKEIRANKIVKDSSKTTFTFEKFPATFIKIIGDVRNISKVRLRSMKIKVEE</sequence>
<dbReference type="InterPro" id="IPR006102">
    <property type="entry name" value="Ig-like_GH2"/>
</dbReference>
<organism evidence="9 10">
    <name type="scientific">Anaerococcus prevotii (strain ATCC 9321 / DSM 20548 / JCM 6508 / NCTC 11806 / PC1)</name>
    <name type="common">Peptostreptococcus prevotii</name>
    <name type="synonym">Peptococcus prevotii</name>
    <dbReference type="NCBI Taxonomy" id="525919"/>
    <lineage>
        <taxon>Bacteria</taxon>
        <taxon>Bacillati</taxon>
        <taxon>Bacillota</taxon>
        <taxon>Tissierellia</taxon>
        <taxon>Tissierellales</taxon>
        <taxon>Peptoniphilaceae</taxon>
        <taxon>Anaerococcus</taxon>
    </lineage>
</organism>
<evidence type="ECO:0000256" key="2">
    <source>
        <dbReference type="ARBA" id="ARBA00022801"/>
    </source>
</evidence>
<feature type="domain" description="DUF4982" evidence="7">
    <location>
        <begin position="639"/>
        <end position="718"/>
    </location>
</feature>
<dbReference type="GO" id="GO:0005975">
    <property type="term" value="P:carbohydrate metabolic process"/>
    <property type="evidence" value="ECO:0007669"/>
    <property type="project" value="InterPro"/>
</dbReference>
<dbReference type="Gene3D" id="2.60.40.10">
    <property type="entry name" value="Immunoglobulins"/>
    <property type="match status" value="3"/>
</dbReference>
<dbReference type="PANTHER" id="PTHR42732:SF1">
    <property type="entry name" value="BETA-MANNOSIDASE"/>
    <property type="match status" value="1"/>
</dbReference>
<accession>C7REL6</accession>
<dbReference type="CAZy" id="GH2">
    <property type="family name" value="Glycoside Hydrolase Family 2"/>
</dbReference>
<dbReference type="Pfam" id="PF02837">
    <property type="entry name" value="Glyco_hydro_2_N"/>
    <property type="match status" value="1"/>
</dbReference>
<feature type="domain" description="Glycoside hydrolase family 2 immunoglobulin-like beta-sandwich" evidence="4">
    <location>
        <begin position="177"/>
        <end position="276"/>
    </location>
</feature>